<accession>A0A4Y2V2E1</accession>
<dbReference type="EMBL" id="BGPR01042301">
    <property type="protein sequence ID" value="GBO18707.1"/>
    <property type="molecule type" value="Genomic_DNA"/>
</dbReference>
<keyword evidence="3" id="KW-1185">Reference proteome</keyword>
<gene>
    <name evidence="2" type="ORF">AVEN_164868_1</name>
    <name evidence="1" type="ORF">AVEN_72566_1</name>
</gene>
<sequence length="53" mass="5572">MGPCPAANISSSPFYPTGLFETLGTISCVLRPVSPLSQLPCQMPKAADLTTDF</sequence>
<feature type="non-terminal residue" evidence="1">
    <location>
        <position position="53"/>
    </location>
</feature>
<protein>
    <submittedName>
        <fullName evidence="1">Uncharacterized protein</fullName>
    </submittedName>
</protein>
<dbReference type="Proteomes" id="UP000499080">
    <property type="component" value="Unassembled WGS sequence"/>
</dbReference>
<evidence type="ECO:0000313" key="1">
    <source>
        <dbReference type="EMBL" id="GBO18702.1"/>
    </source>
</evidence>
<reference evidence="1 3" key="1">
    <citation type="journal article" date="2019" name="Sci. Rep.">
        <title>Orb-weaving spider Araneus ventricosus genome elucidates the spidroin gene catalogue.</title>
        <authorList>
            <person name="Kono N."/>
            <person name="Nakamura H."/>
            <person name="Ohtoshi R."/>
            <person name="Moran D.A.P."/>
            <person name="Shinohara A."/>
            <person name="Yoshida Y."/>
            <person name="Fujiwara M."/>
            <person name="Mori M."/>
            <person name="Tomita M."/>
            <person name="Arakawa K."/>
        </authorList>
    </citation>
    <scope>NUCLEOTIDE SEQUENCE [LARGE SCALE GENOMIC DNA]</scope>
</reference>
<evidence type="ECO:0000313" key="2">
    <source>
        <dbReference type="EMBL" id="GBO18707.1"/>
    </source>
</evidence>
<dbReference type="EMBL" id="BGPR01042299">
    <property type="protein sequence ID" value="GBO18702.1"/>
    <property type="molecule type" value="Genomic_DNA"/>
</dbReference>
<proteinExistence type="predicted"/>
<comment type="caution">
    <text evidence="1">The sequence shown here is derived from an EMBL/GenBank/DDBJ whole genome shotgun (WGS) entry which is preliminary data.</text>
</comment>
<name>A0A4Y2V2E1_ARAVE</name>
<organism evidence="1 3">
    <name type="scientific">Araneus ventricosus</name>
    <name type="common">Orbweaver spider</name>
    <name type="synonym">Epeira ventricosa</name>
    <dbReference type="NCBI Taxonomy" id="182803"/>
    <lineage>
        <taxon>Eukaryota</taxon>
        <taxon>Metazoa</taxon>
        <taxon>Ecdysozoa</taxon>
        <taxon>Arthropoda</taxon>
        <taxon>Chelicerata</taxon>
        <taxon>Arachnida</taxon>
        <taxon>Araneae</taxon>
        <taxon>Araneomorphae</taxon>
        <taxon>Entelegynae</taxon>
        <taxon>Araneoidea</taxon>
        <taxon>Araneidae</taxon>
        <taxon>Araneus</taxon>
    </lineage>
</organism>
<evidence type="ECO:0000313" key="3">
    <source>
        <dbReference type="Proteomes" id="UP000499080"/>
    </source>
</evidence>
<dbReference type="AlphaFoldDB" id="A0A4Y2V2E1"/>